<dbReference type="PANTHER" id="PTHR46056">
    <property type="entry name" value="LONG-CHAIN-ALCOHOL OXIDASE"/>
    <property type="match status" value="1"/>
</dbReference>
<feature type="domain" description="Glucose-methanol-choline oxidoreductase N-terminal" evidence="5">
    <location>
        <begin position="184"/>
        <end position="321"/>
    </location>
</feature>
<reference evidence="8" key="2">
    <citation type="submission" date="2016-02" db="EMBL/GenBank/DDBJ databases">
        <title>Draft genome sequence of five rapidly growing Mycobacterium species.</title>
        <authorList>
            <person name="Katahira K."/>
            <person name="Gotou Y."/>
            <person name="Iida K."/>
            <person name="Ogura Y."/>
            <person name="Hayashi T."/>
        </authorList>
    </citation>
    <scope>NUCLEOTIDE SEQUENCE [LARGE SCALE GENOMIC DNA]</scope>
    <source>
        <strain evidence="8">JCM15654</strain>
    </source>
</reference>
<accession>A0A117I3U8</accession>
<evidence type="ECO:0000256" key="4">
    <source>
        <dbReference type="ARBA" id="ARBA00023002"/>
    </source>
</evidence>
<reference evidence="8" key="1">
    <citation type="journal article" date="2016" name="Genome Announc.">
        <title>Draft Genome Sequences of Five Rapidly Growing Mycobacterium Species, M. thermoresistibile, M. fortuitum subsp. acetamidolyticum, M. canariasense, M. brisbanense, and M. novocastrense.</title>
        <authorList>
            <person name="Katahira K."/>
            <person name="Ogura Y."/>
            <person name="Gotoh Y."/>
            <person name="Hayashi T."/>
        </authorList>
    </citation>
    <scope>NUCLEOTIDE SEQUENCE [LARGE SCALE GENOMIC DNA]</scope>
    <source>
        <strain evidence="8">JCM15654</strain>
    </source>
</reference>
<evidence type="ECO:0000256" key="1">
    <source>
        <dbReference type="ARBA" id="ARBA00010790"/>
    </source>
</evidence>
<comment type="similarity">
    <text evidence="1">Belongs to the GMC oxidoreductase family.</text>
</comment>
<evidence type="ECO:0000313" key="8">
    <source>
        <dbReference type="Proteomes" id="UP000069620"/>
    </source>
</evidence>
<dbReference type="InterPro" id="IPR007867">
    <property type="entry name" value="GMC_OxRtase_C"/>
</dbReference>
<organism evidence="7 8">
    <name type="scientific">Mycolicibacterium brisbanense</name>
    <dbReference type="NCBI Taxonomy" id="146020"/>
    <lineage>
        <taxon>Bacteria</taxon>
        <taxon>Bacillati</taxon>
        <taxon>Actinomycetota</taxon>
        <taxon>Actinomycetes</taxon>
        <taxon>Mycobacteriales</taxon>
        <taxon>Mycobacteriaceae</taxon>
        <taxon>Mycolicibacterium</taxon>
    </lineage>
</organism>
<dbReference type="STRING" id="146020.RMCB_0020"/>
<dbReference type="InterPro" id="IPR000172">
    <property type="entry name" value="GMC_OxRdtase_N"/>
</dbReference>
<evidence type="ECO:0000259" key="6">
    <source>
        <dbReference type="Pfam" id="PF05199"/>
    </source>
</evidence>
<evidence type="ECO:0000256" key="3">
    <source>
        <dbReference type="ARBA" id="ARBA00022827"/>
    </source>
</evidence>
<dbReference type="InterPro" id="IPR036188">
    <property type="entry name" value="FAD/NAD-bd_sf"/>
</dbReference>
<sequence length="547" mass="59533">MAIMAAVANSDHVPDVVDVLVVGAGPSGAVVSHTAASAGLSVVCLEQGDWVNPNEFPANHPEWELLIQHNWAHDPNERMLPADYPVDVSESDMWPVMFNAVGGSSIFYGAEWPRLVPSDFRVKSLDGVADDWPISYDELKPYHDEVDAFIGVSGVDGDTAYPEGLTYPLPPNPLGKAGIKGAEAANSLGWHWWPGTNAIPSQKFKTLEQCARWGTCEWGCPQGAKASFDLIYMPQAMQHGATVITGARVSKVITDDDGRRATGVEYIDRDGVKHFQSARVVVLCANGVGTPRLLLMSANDRHPNGLANSSDLVGRNLMLHPNCSALGFYDDDLESWRGPAGQLIHSLQFYETDPSRGFVRGAKMHVLPTPGPLNAIEAHRQLDFDEVWGAPIHEIARQAQRGILWAANTEDLPELHNRVTLSRDLVDSDGLPAPKVEYRISENTWALLKFTVDRMVELHKAAGATKILTQEIWVDQPGHLLGTARMGDDPARSVVDSYGKTHDVDNLYIADGSIFVTSGSANPTCTISALALRVGKKIVERAQETCS</sequence>
<dbReference type="PANTHER" id="PTHR46056:SF12">
    <property type="entry name" value="LONG-CHAIN-ALCOHOL OXIDASE"/>
    <property type="match status" value="1"/>
</dbReference>
<feature type="domain" description="Glucose-methanol-choline oxidoreductase C-terminal" evidence="6">
    <location>
        <begin position="413"/>
        <end position="531"/>
    </location>
</feature>
<dbReference type="SUPFAM" id="SSF54373">
    <property type="entry name" value="FAD-linked reductases, C-terminal domain"/>
    <property type="match status" value="1"/>
</dbReference>
<dbReference type="Pfam" id="PF00732">
    <property type="entry name" value="GMC_oxred_N"/>
    <property type="match status" value="1"/>
</dbReference>
<protein>
    <submittedName>
        <fullName evidence="7">Glucose dehydrogenase</fullName>
    </submittedName>
</protein>
<dbReference type="EMBL" id="BCSX01000001">
    <property type="protein sequence ID" value="GAS85924.1"/>
    <property type="molecule type" value="Genomic_DNA"/>
</dbReference>
<dbReference type="PRINTS" id="PR00420">
    <property type="entry name" value="RNGMNOXGNASE"/>
</dbReference>
<dbReference type="AlphaFoldDB" id="A0A117I3U8"/>
<keyword evidence="2" id="KW-0285">Flavoprotein</keyword>
<dbReference type="GO" id="GO:0050660">
    <property type="term" value="F:flavin adenine dinucleotide binding"/>
    <property type="evidence" value="ECO:0007669"/>
    <property type="project" value="InterPro"/>
</dbReference>
<dbReference type="Pfam" id="PF05199">
    <property type="entry name" value="GMC_oxred_C"/>
    <property type="match status" value="1"/>
</dbReference>
<keyword evidence="8" id="KW-1185">Reference proteome</keyword>
<evidence type="ECO:0000256" key="2">
    <source>
        <dbReference type="ARBA" id="ARBA00022630"/>
    </source>
</evidence>
<keyword evidence="4" id="KW-0560">Oxidoreductase</keyword>
<dbReference type="Proteomes" id="UP000069620">
    <property type="component" value="Unassembled WGS sequence"/>
</dbReference>
<dbReference type="GO" id="GO:0016614">
    <property type="term" value="F:oxidoreductase activity, acting on CH-OH group of donors"/>
    <property type="evidence" value="ECO:0007669"/>
    <property type="project" value="InterPro"/>
</dbReference>
<comment type="caution">
    <text evidence="7">The sequence shown here is derived from an EMBL/GenBank/DDBJ whole genome shotgun (WGS) entry which is preliminary data.</text>
</comment>
<evidence type="ECO:0000313" key="7">
    <source>
        <dbReference type="EMBL" id="GAS85924.1"/>
    </source>
</evidence>
<gene>
    <name evidence="7" type="ORF">RMCB_0020</name>
</gene>
<keyword evidence="3" id="KW-0274">FAD</keyword>
<evidence type="ECO:0000259" key="5">
    <source>
        <dbReference type="Pfam" id="PF00732"/>
    </source>
</evidence>
<proteinExistence type="inferred from homology"/>
<name>A0A117I3U8_9MYCO</name>
<dbReference type="Gene3D" id="3.50.50.60">
    <property type="entry name" value="FAD/NAD(P)-binding domain"/>
    <property type="match status" value="2"/>
</dbReference>
<dbReference type="SUPFAM" id="SSF51905">
    <property type="entry name" value="FAD/NAD(P)-binding domain"/>
    <property type="match status" value="1"/>
</dbReference>